<dbReference type="GO" id="GO:0006198">
    <property type="term" value="P:cAMP catabolic process"/>
    <property type="evidence" value="ECO:0007669"/>
    <property type="project" value="InterPro"/>
</dbReference>
<dbReference type="SMART" id="SM00849">
    <property type="entry name" value="Lactamase_B"/>
    <property type="match status" value="1"/>
</dbReference>
<dbReference type="PANTHER" id="PTHR46504">
    <property type="entry name" value="TRNASE Z TRZ1"/>
    <property type="match status" value="1"/>
</dbReference>
<accession>A0A1Y0EIT7</accession>
<dbReference type="Gene3D" id="3.60.15.10">
    <property type="entry name" value="Ribonuclease Z/Hydroxyacylglutathione hydrolase-like"/>
    <property type="match status" value="1"/>
</dbReference>
<dbReference type="SUPFAM" id="SSF56281">
    <property type="entry name" value="Metallo-hydrolase/oxidoreductase"/>
    <property type="match status" value="1"/>
</dbReference>
<dbReference type="InterPro" id="IPR001279">
    <property type="entry name" value="Metallo-B-lactamas"/>
</dbReference>
<proteinExistence type="predicted"/>
<evidence type="ECO:0000259" key="1">
    <source>
        <dbReference type="SMART" id="SM00849"/>
    </source>
</evidence>
<dbReference type="GO" id="GO:0004115">
    <property type="term" value="F:3',5'-cyclic-AMP phosphodiesterase activity"/>
    <property type="evidence" value="ECO:0007669"/>
    <property type="project" value="InterPro"/>
</dbReference>
<dbReference type="Proteomes" id="UP000196138">
    <property type="component" value="Chromosome"/>
</dbReference>
<keyword evidence="3" id="KW-1185">Reference proteome</keyword>
<reference evidence="2 3" key="1">
    <citation type="submission" date="2017-05" db="EMBL/GenBank/DDBJ databases">
        <authorList>
            <person name="Song R."/>
            <person name="Chenine A.L."/>
            <person name="Ruprecht R.M."/>
        </authorList>
    </citation>
    <scope>NUCLEOTIDE SEQUENCE [LARGE SCALE GENOMIC DNA]</scope>
    <source>
        <strain evidence="2 3">DSM 26136</strain>
    </source>
</reference>
<dbReference type="Pfam" id="PF12706">
    <property type="entry name" value="Lactamase_B_2"/>
    <property type="match status" value="1"/>
</dbReference>
<dbReference type="InterPro" id="IPR000396">
    <property type="entry name" value="Pdiesterase2"/>
</dbReference>
<feature type="domain" description="Metallo-beta-lactamase" evidence="1">
    <location>
        <begin position="22"/>
        <end position="206"/>
    </location>
</feature>
<dbReference type="PRINTS" id="PR00388">
    <property type="entry name" value="PDIESTERASE2"/>
</dbReference>
<dbReference type="EMBL" id="CP021455">
    <property type="protein sequence ID" value="ARU03338.1"/>
    <property type="molecule type" value="Genomic_DNA"/>
</dbReference>
<dbReference type="PANTHER" id="PTHR46504:SF2">
    <property type="entry name" value="TRNASE Z TRZ1"/>
    <property type="match status" value="1"/>
</dbReference>
<dbReference type="AlphaFoldDB" id="A0A1Y0EIT7"/>
<sequence>MNDTPLPIRVLGCSGGIVAGQHTTSFLVDDDILIDAGTGVASLTLDDMQRIDHVFLSHAHLDHILCLPLLLDAAGALRHAPVQVHALPETLAALHRHVFNNQIWPDFSALPRGRPYMNLVPLKTGEVLDIGNKRVEALPARHSVPAVGYAVSRSMPAQPAPCWVFSGDTGPNRAFWERVNALDVGMLVIETAFSDDEAELAAASGHMSPAVLAESLTHIAADKTFPIYISHTKPAEVSKIMGQLKAANRNLSRPLDVRWLATGQLLHL</sequence>
<dbReference type="InterPro" id="IPR036866">
    <property type="entry name" value="RibonucZ/Hydroxyglut_hydro"/>
</dbReference>
<dbReference type="CDD" id="cd07735">
    <property type="entry name" value="class_II_PDE_MBL-fold"/>
    <property type="match status" value="1"/>
</dbReference>
<protein>
    <submittedName>
        <fullName evidence="2">3',5'-cyclic-nucleotide phosphodiesterase</fullName>
    </submittedName>
</protein>
<evidence type="ECO:0000313" key="2">
    <source>
        <dbReference type="EMBL" id="ARU03338.1"/>
    </source>
</evidence>
<evidence type="ECO:0000313" key="3">
    <source>
        <dbReference type="Proteomes" id="UP000196138"/>
    </source>
</evidence>
<name>A0A1Y0EIT7_9BURK</name>
<organism evidence="2 3">
    <name type="scientific">Comamonas serinivorans</name>
    <dbReference type="NCBI Taxonomy" id="1082851"/>
    <lineage>
        <taxon>Bacteria</taxon>
        <taxon>Pseudomonadati</taxon>
        <taxon>Pseudomonadota</taxon>
        <taxon>Betaproteobacteria</taxon>
        <taxon>Burkholderiales</taxon>
        <taxon>Comamonadaceae</taxon>
        <taxon>Comamonas</taxon>
    </lineage>
</organism>
<dbReference type="OrthoDB" id="9803916at2"/>
<dbReference type="KEGG" id="cser:CCO03_00315"/>
<gene>
    <name evidence="2" type="ORF">CCO03_00315</name>
</gene>